<organism evidence="2 3">
    <name type="scientific">Plasmodium gonderi</name>
    <dbReference type="NCBI Taxonomy" id="77519"/>
    <lineage>
        <taxon>Eukaryota</taxon>
        <taxon>Sar</taxon>
        <taxon>Alveolata</taxon>
        <taxon>Apicomplexa</taxon>
        <taxon>Aconoidasida</taxon>
        <taxon>Haemosporida</taxon>
        <taxon>Plasmodiidae</taxon>
        <taxon>Plasmodium</taxon>
        <taxon>Plasmodium (Plasmodium)</taxon>
    </lineage>
</organism>
<keyword evidence="1" id="KW-0472">Membrane</keyword>
<evidence type="ECO:0000313" key="2">
    <source>
        <dbReference type="EMBL" id="GAW84100.1"/>
    </source>
</evidence>
<accession>A0A1Y1JPC4</accession>
<dbReference type="EMBL" id="BDQF01000109">
    <property type="protein sequence ID" value="GAW84100.1"/>
    <property type="molecule type" value="Genomic_DNA"/>
</dbReference>
<dbReference type="RefSeq" id="XP_028546689.1">
    <property type="nucleotide sequence ID" value="XM_028690888.1"/>
</dbReference>
<name>A0A1Y1JPC4_PLAGO</name>
<dbReference type="GeneID" id="39744908"/>
<keyword evidence="1" id="KW-1133">Transmembrane helix</keyword>
<protein>
    <submittedName>
        <fullName evidence="2">Variable surface protein</fullName>
    </submittedName>
</protein>
<dbReference type="Proteomes" id="UP000195521">
    <property type="component" value="Unassembled WGS sequence"/>
</dbReference>
<keyword evidence="1" id="KW-0812">Transmembrane</keyword>
<evidence type="ECO:0000313" key="3">
    <source>
        <dbReference type="Proteomes" id="UP000195521"/>
    </source>
</evidence>
<dbReference type="InterPro" id="IPR008780">
    <property type="entry name" value="Plasmodium_Vir"/>
</dbReference>
<dbReference type="AlphaFoldDB" id="A0A1Y1JPC4"/>
<comment type="caution">
    <text evidence="2">The sequence shown here is derived from an EMBL/GenBank/DDBJ whole genome shotgun (WGS) entry which is preliminary data.</text>
</comment>
<feature type="transmembrane region" description="Helical" evidence="1">
    <location>
        <begin position="223"/>
        <end position="243"/>
    </location>
</feature>
<dbReference type="Pfam" id="PF05795">
    <property type="entry name" value="Plasmodium_Vir"/>
    <property type="match status" value="1"/>
</dbReference>
<evidence type="ECO:0000256" key="1">
    <source>
        <dbReference type="SAM" id="Phobius"/>
    </source>
</evidence>
<proteinExistence type="predicted"/>
<gene>
    <name evidence="2" type="ORF">PGO_001085</name>
</gene>
<keyword evidence="3" id="KW-1185">Reference proteome</keyword>
<sequence length="295" mass="35036">MYYILILNSSIFQVLYKLIVRRIFDDFCVNNTIYGFVKYFDQCKKIMDDKVNHIDASFTSQCSIINEADFSGYLQNPKKLCTQAMPYLFEIYYYNNIPLNGAGCLYLYYWLYNKNFKQKTNSSVVKTFYEKLIDIYNTNYAKNGTQEIYKKDINDDDIEKLSVIYNVFSFLNNMNDKNQNQSAKDFCYAVETIKNKYNLIIQEKGSETSKQQIVEYCQSNIKLSILITILVLLVPSLLIFIVYKFTPYGSYILRAIKWKKRVLNNRDNKWNIMQSSEIFNDMPRNMQYKMSYNSD</sequence>
<reference evidence="3" key="1">
    <citation type="submission" date="2017-04" db="EMBL/GenBank/DDBJ databases">
        <title>Plasmodium gonderi genome.</title>
        <authorList>
            <person name="Arisue N."/>
            <person name="Honma H."/>
            <person name="Kawai S."/>
            <person name="Tougan T."/>
            <person name="Tanabe K."/>
            <person name="Horii T."/>
        </authorList>
    </citation>
    <scope>NUCLEOTIDE SEQUENCE [LARGE SCALE GENOMIC DNA]</scope>
    <source>
        <strain evidence="3">ATCC 30045</strain>
    </source>
</reference>